<reference evidence="7 8" key="1">
    <citation type="submission" date="2016-09" db="EMBL/GenBank/DDBJ databases">
        <title>Extensive genetic diversity and differential bi-allelic expression allows diatom success in the polar Southern Ocean.</title>
        <authorList>
            <consortium name="DOE Joint Genome Institute"/>
            <person name="Mock T."/>
            <person name="Otillar R.P."/>
            <person name="Strauss J."/>
            <person name="Dupont C."/>
            <person name="Frickenhaus S."/>
            <person name="Maumus F."/>
            <person name="Mcmullan M."/>
            <person name="Sanges R."/>
            <person name="Schmutz J."/>
            <person name="Toseland A."/>
            <person name="Valas R."/>
            <person name="Veluchamy A."/>
            <person name="Ward B.J."/>
            <person name="Allen A."/>
            <person name="Barry K."/>
            <person name="Falciatore A."/>
            <person name="Ferrante M."/>
            <person name="Fortunato A.E."/>
            <person name="Gloeckner G."/>
            <person name="Gruber A."/>
            <person name="Hipkin R."/>
            <person name="Janech M."/>
            <person name="Kroth P."/>
            <person name="Leese F."/>
            <person name="Lindquist E."/>
            <person name="Lyon B.R."/>
            <person name="Martin J."/>
            <person name="Mayer C."/>
            <person name="Parker M."/>
            <person name="Quesneville H."/>
            <person name="Raymond J."/>
            <person name="Uhlig C."/>
            <person name="Valentin K.U."/>
            <person name="Worden A.Z."/>
            <person name="Armbrust E.V."/>
            <person name="Bowler C."/>
            <person name="Green B."/>
            <person name="Moulton V."/>
            <person name="Van Oosterhout C."/>
            <person name="Grigoriev I."/>
        </authorList>
    </citation>
    <scope>NUCLEOTIDE SEQUENCE [LARGE SCALE GENOMIC DNA]</scope>
    <source>
        <strain evidence="7 8">CCMP1102</strain>
    </source>
</reference>
<evidence type="ECO:0000313" key="7">
    <source>
        <dbReference type="EMBL" id="OEU21748.1"/>
    </source>
</evidence>
<dbReference type="GO" id="GO:0046872">
    <property type="term" value="F:metal ion binding"/>
    <property type="evidence" value="ECO:0007669"/>
    <property type="project" value="UniProtKB-KW"/>
</dbReference>
<evidence type="ECO:0000256" key="5">
    <source>
        <dbReference type="ARBA" id="ARBA00023014"/>
    </source>
</evidence>
<feature type="domain" description="Rieske" evidence="6">
    <location>
        <begin position="1"/>
        <end position="102"/>
    </location>
</feature>
<keyword evidence="8" id="KW-1185">Reference proteome</keyword>
<evidence type="ECO:0000256" key="2">
    <source>
        <dbReference type="ARBA" id="ARBA00022723"/>
    </source>
</evidence>
<keyword evidence="5" id="KW-0411">Iron-sulfur</keyword>
<dbReference type="GO" id="GO:0051537">
    <property type="term" value="F:2 iron, 2 sulfur cluster binding"/>
    <property type="evidence" value="ECO:0007669"/>
    <property type="project" value="UniProtKB-KW"/>
</dbReference>
<dbReference type="SUPFAM" id="SSF50022">
    <property type="entry name" value="ISP domain"/>
    <property type="match status" value="1"/>
</dbReference>
<dbReference type="GO" id="GO:0016491">
    <property type="term" value="F:oxidoreductase activity"/>
    <property type="evidence" value="ECO:0007669"/>
    <property type="project" value="UniProtKB-KW"/>
</dbReference>
<gene>
    <name evidence="7" type="ORF">FRACYDRAFT_164780</name>
</gene>
<proteinExistence type="predicted"/>
<dbReference type="InParanoid" id="A0A1E7FUC0"/>
<evidence type="ECO:0000256" key="1">
    <source>
        <dbReference type="ARBA" id="ARBA00022714"/>
    </source>
</evidence>
<dbReference type="PROSITE" id="PS51296">
    <property type="entry name" value="RIESKE"/>
    <property type="match status" value="1"/>
</dbReference>
<evidence type="ECO:0000259" key="6">
    <source>
        <dbReference type="PROSITE" id="PS51296"/>
    </source>
</evidence>
<keyword evidence="1" id="KW-0001">2Fe-2S</keyword>
<organism evidence="7 8">
    <name type="scientific">Fragilariopsis cylindrus CCMP1102</name>
    <dbReference type="NCBI Taxonomy" id="635003"/>
    <lineage>
        <taxon>Eukaryota</taxon>
        <taxon>Sar</taxon>
        <taxon>Stramenopiles</taxon>
        <taxon>Ochrophyta</taxon>
        <taxon>Bacillariophyta</taxon>
        <taxon>Bacillariophyceae</taxon>
        <taxon>Bacillariophycidae</taxon>
        <taxon>Bacillariales</taxon>
        <taxon>Bacillariaceae</taxon>
        <taxon>Fragilariopsis</taxon>
    </lineage>
</organism>
<evidence type="ECO:0000313" key="8">
    <source>
        <dbReference type="Proteomes" id="UP000095751"/>
    </source>
</evidence>
<evidence type="ECO:0000256" key="4">
    <source>
        <dbReference type="ARBA" id="ARBA00023004"/>
    </source>
</evidence>
<dbReference type="PANTHER" id="PTHR21266:SF60">
    <property type="entry name" value="3-KETOSTEROID-9-ALPHA-MONOOXYGENASE, OXYGENASE COMPONENT"/>
    <property type="match status" value="1"/>
</dbReference>
<keyword evidence="4" id="KW-0408">Iron</keyword>
<protein>
    <submittedName>
        <fullName evidence="7">ISP domain-containing protein</fullName>
    </submittedName>
</protein>
<dbReference type="EMBL" id="KV784353">
    <property type="protein sequence ID" value="OEU21748.1"/>
    <property type="molecule type" value="Genomic_DNA"/>
</dbReference>
<feature type="non-terminal residue" evidence="7">
    <location>
        <position position="1"/>
    </location>
</feature>
<dbReference type="KEGG" id="fcy:FRACYDRAFT_164780"/>
<dbReference type="InterPro" id="IPR036922">
    <property type="entry name" value="Rieske_2Fe-2S_sf"/>
</dbReference>
<dbReference type="OrthoDB" id="426882at2759"/>
<name>A0A1E7FUC0_9STRA</name>
<dbReference type="InterPro" id="IPR050584">
    <property type="entry name" value="Cholesterol_7-desaturase"/>
</dbReference>
<feature type="non-terminal residue" evidence="7">
    <location>
        <position position="102"/>
    </location>
</feature>
<dbReference type="Proteomes" id="UP000095751">
    <property type="component" value="Unassembled WGS sequence"/>
</dbReference>
<dbReference type="Gene3D" id="2.102.10.10">
    <property type="entry name" value="Rieske [2Fe-2S] iron-sulphur domain"/>
    <property type="match status" value="1"/>
</dbReference>
<dbReference type="PANTHER" id="PTHR21266">
    <property type="entry name" value="IRON-SULFUR DOMAIN CONTAINING PROTEIN"/>
    <property type="match status" value="1"/>
</dbReference>
<evidence type="ECO:0000256" key="3">
    <source>
        <dbReference type="ARBA" id="ARBA00023002"/>
    </source>
</evidence>
<dbReference type="InterPro" id="IPR017941">
    <property type="entry name" value="Rieske_2Fe-2S"/>
</dbReference>
<dbReference type="Pfam" id="PF00355">
    <property type="entry name" value="Rieske"/>
    <property type="match status" value="1"/>
</dbReference>
<accession>A0A1E7FUC0</accession>
<dbReference type="AlphaFoldDB" id="A0A1E7FUC0"/>
<keyword evidence="2" id="KW-0479">Metal-binding</keyword>
<sequence>PTKVTIFDVDYVIAKISNDEVVAMPDYCTHKGAALSEGRVTARGNFQCAYHGWSFNGKTGDCIEIPQIIQNKDEGKQTSARIPSRACSTAVPAQIHDGMVWL</sequence>
<keyword evidence="3" id="KW-0560">Oxidoreductase</keyword>